<reference evidence="1" key="1">
    <citation type="submission" date="2014-11" db="EMBL/GenBank/DDBJ databases">
        <authorList>
            <person name="Amaro Gonzalez C."/>
        </authorList>
    </citation>
    <scope>NUCLEOTIDE SEQUENCE</scope>
</reference>
<accession>A0A0E9WH14</accession>
<proteinExistence type="predicted"/>
<reference evidence="1" key="2">
    <citation type="journal article" date="2015" name="Fish Shellfish Immunol.">
        <title>Early steps in the European eel (Anguilla anguilla)-Vibrio vulnificus interaction in the gills: Role of the RtxA13 toxin.</title>
        <authorList>
            <person name="Callol A."/>
            <person name="Pajuelo D."/>
            <person name="Ebbesson L."/>
            <person name="Teles M."/>
            <person name="MacKenzie S."/>
            <person name="Amaro C."/>
        </authorList>
    </citation>
    <scope>NUCLEOTIDE SEQUENCE</scope>
</reference>
<protein>
    <submittedName>
        <fullName evidence="1">Uncharacterized protein</fullName>
    </submittedName>
</protein>
<sequence length="80" mass="9133">MALFVCQSEAQSLAASLNVCAWFRHRLLRPHLCCPCFLCPPFKTFKGFLFFKKRHKNATVLMSMLSLKQTVMCIAPSYSS</sequence>
<dbReference type="EMBL" id="GBXM01019834">
    <property type="protein sequence ID" value="JAH88743.1"/>
    <property type="molecule type" value="Transcribed_RNA"/>
</dbReference>
<organism evidence="1">
    <name type="scientific">Anguilla anguilla</name>
    <name type="common">European freshwater eel</name>
    <name type="synonym">Muraena anguilla</name>
    <dbReference type="NCBI Taxonomy" id="7936"/>
    <lineage>
        <taxon>Eukaryota</taxon>
        <taxon>Metazoa</taxon>
        <taxon>Chordata</taxon>
        <taxon>Craniata</taxon>
        <taxon>Vertebrata</taxon>
        <taxon>Euteleostomi</taxon>
        <taxon>Actinopterygii</taxon>
        <taxon>Neopterygii</taxon>
        <taxon>Teleostei</taxon>
        <taxon>Anguilliformes</taxon>
        <taxon>Anguillidae</taxon>
        <taxon>Anguilla</taxon>
    </lineage>
</organism>
<name>A0A0E9WH14_ANGAN</name>
<dbReference type="AlphaFoldDB" id="A0A0E9WH14"/>
<evidence type="ECO:0000313" key="1">
    <source>
        <dbReference type="EMBL" id="JAH88743.1"/>
    </source>
</evidence>